<keyword evidence="8" id="KW-0460">Magnesium</keyword>
<dbReference type="PROSITE" id="PS50146">
    <property type="entry name" value="DAGK"/>
    <property type="match status" value="1"/>
</dbReference>
<evidence type="ECO:0000313" key="13">
    <source>
        <dbReference type="EMBL" id="ATB50760.1"/>
    </source>
</evidence>
<dbReference type="InterPro" id="IPR050187">
    <property type="entry name" value="Lipid_Phosphate_FormReg"/>
</dbReference>
<dbReference type="Proteomes" id="UP000217343">
    <property type="component" value="Chromosome"/>
</dbReference>
<dbReference type="GO" id="GO:0046872">
    <property type="term" value="F:metal ion binding"/>
    <property type="evidence" value="ECO:0007669"/>
    <property type="project" value="UniProtKB-KW"/>
</dbReference>
<evidence type="ECO:0000256" key="2">
    <source>
        <dbReference type="ARBA" id="ARBA00022516"/>
    </source>
</evidence>
<dbReference type="NCBIfam" id="TIGR00147">
    <property type="entry name" value="YegS/Rv2252/BmrU family lipid kinase"/>
    <property type="match status" value="1"/>
</dbReference>
<dbReference type="GO" id="GO:0004143">
    <property type="term" value="F:ATP-dependent diacylglycerol kinase activity"/>
    <property type="evidence" value="ECO:0007669"/>
    <property type="project" value="TreeGrafter"/>
</dbReference>
<dbReference type="InterPro" id="IPR045540">
    <property type="entry name" value="YegS/DAGK_C"/>
</dbReference>
<dbReference type="InterPro" id="IPR016064">
    <property type="entry name" value="NAD/diacylglycerol_kinase_sf"/>
</dbReference>
<dbReference type="NCBIfam" id="NF009604">
    <property type="entry name" value="PRK13057.1"/>
    <property type="match status" value="1"/>
</dbReference>
<dbReference type="Pfam" id="PF19279">
    <property type="entry name" value="YegS_C"/>
    <property type="match status" value="1"/>
</dbReference>
<evidence type="ECO:0000256" key="10">
    <source>
        <dbReference type="ARBA" id="ARBA00023209"/>
    </source>
</evidence>
<dbReference type="KEGG" id="mmas:MYMAC_006416"/>
<keyword evidence="11" id="KW-1208">Phospholipid metabolism</keyword>
<dbReference type="InterPro" id="IPR001206">
    <property type="entry name" value="Diacylglycerol_kinase_cat_dom"/>
</dbReference>
<reference evidence="13 14" key="1">
    <citation type="submission" date="2017-06" db="EMBL/GenBank/DDBJ databases">
        <title>Sequencing and comparative analysis of myxobacterial genomes.</title>
        <authorList>
            <person name="Rupp O."/>
            <person name="Goesmann A."/>
            <person name="Sogaard-Andersen L."/>
        </authorList>
    </citation>
    <scope>NUCLEOTIDE SEQUENCE [LARGE SCALE GENOMIC DNA]</scope>
    <source>
        <strain evidence="13 14">DSM 14697</strain>
    </source>
</reference>
<dbReference type="AlphaFoldDB" id="A0A250K4C8"/>
<evidence type="ECO:0000256" key="4">
    <source>
        <dbReference type="ARBA" id="ARBA00022723"/>
    </source>
</evidence>
<dbReference type="InterPro" id="IPR017438">
    <property type="entry name" value="ATP-NAD_kinase_N"/>
</dbReference>
<proteinExistence type="predicted"/>
<evidence type="ECO:0000256" key="7">
    <source>
        <dbReference type="ARBA" id="ARBA00022840"/>
    </source>
</evidence>
<dbReference type="GO" id="GO:0008654">
    <property type="term" value="P:phospholipid biosynthetic process"/>
    <property type="evidence" value="ECO:0007669"/>
    <property type="project" value="UniProtKB-KW"/>
</dbReference>
<dbReference type="SUPFAM" id="SSF111331">
    <property type="entry name" value="NAD kinase/diacylglycerol kinase-like"/>
    <property type="match status" value="1"/>
</dbReference>
<evidence type="ECO:0000313" key="14">
    <source>
        <dbReference type="Proteomes" id="UP000217343"/>
    </source>
</evidence>
<keyword evidence="14" id="KW-1185">Reference proteome</keyword>
<keyword evidence="5" id="KW-0547">Nucleotide-binding</keyword>
<dbReference type="PANTHER" id="PTHR12358:SF106">
    <property type="entry name" value="LIPID KINASE YEGS"/>
    <property type="match status" value="1"/>
</dbReference>
<keyword evidence="9" id="KW-0443">Lipid metabolism</keyword>
<sequence length="365" mass="38395">MDAGAASDTGNAPGHDVSHGAVRWPDGACVHRLACDTKEEAPLEPALIKPPRRPVLDDGPAVLVVNTRSRSGREAFEAARETLVARGVSITECHALSRAERLDAVVQRMVAQGTRRLIVGGGDGTLSRAVARLLGRDVTLGVLPLGTGNDFARSLGIPADIEAACDVIAQGYTARVDVGLANGRPFLNAASLGLATGIARRLTKRLKQRAGKLAYPVAAAAEVKDLRPFHIRLKADDQELALDVLQLVVGNGLYHGAGNMVAPDARLDDRRLDVYAIAAPSAASGNEGTGLGQLRDIATLMRVALSLRSGEHVDHPSVTALRAARLYVEAEPIQEVNADGELVGKTPMRFEVAPAALRVYAPAPS</sequence>
<keyword evidence="3" id="KW-0808">Transferase</keyword>
<keyword evidence="2" id="KW-0444">Lipid biosynthesis</keyword>
<gene>
    <name evidence="13" type="ORF">MYMAC_006416</name>
</gene>
<name>A0A250K4C8_9BACT</name>
<dbReference type="EMBL" id="CP022203">
    <property type="protein sequence ID" value="ATB50760.1"/>
    <property type="molecule type" value="Genomic_DNA"/>
</dbReference>
<evidence type="ECO:0000256" key="1">
    <source>
        <dbReference type="ARBA" id="ARBA00001946"/>
    </source>
</evidence>
<evidence type="ECO:0000256" key="8">
    <source>
        <dbReference type="ARBA" id="ARBA00022842"/>
    </source>
</evidence>
<dbReference type="GO" id="GO:0005886">
    <property type="term" value="C:plasma membrane"/>
    <property type="evidence" value="ECO:0007669"/>
    <property type="project" value="TreeGrafter"/>
</dbReference>
<evidence type="ECO:0000256" key="9">
    <source>
        <dbReference type="ARBA" id="ARBA00023098"/>
    </source>
</evidence>
<dbReference type="GO" id="GO:0005524">
    <property type="term" value="F:ATP binding"/>
    <property type="evidence" value="ECO:0007669"/>
    <property type="project" value="UniProtKB-KW"/>
</dbReference>
<dbReference type="InterPro" id="IPR005218">
    <property type="entry name" value="Diacylglycerol/lipid_kinase"/>
</dbReference>
<dbReference type="Pfam" id="PF00781">
    <property type="entry name" value="DAGK_cat"/>
    <property type="match status" value="1"/>
</dbReference>
<dbReference type="Gene3D" id="2.60.200.40">
    <property type="match status" value="1"/>
</dbReference>
<feature type="domain" description="DAGKc" evidence="12">
    <location>
        <begin position="94"/>
        <end position="185"/>
    </location>
</feature>
<evidence type="ECO:0000256" key="6">
    <source>
        <dbReference type="ARBA" id="ARBA00022777"/>
    </source>
</evidence>
<protein>
    <submittedName>
        <fullName evidence="13">Lipid kinase</fullName>
    </submittedName>
</protein>
<keyword evidence="7" id="KW-0067">ATP-binding</keyword>
<dbReference type="PANTHER" id="PTHR12358">
    <property type="entry name" value="SPHINGOSINE KINASE"/>
    <property type="match status" value="1"/>
</dbReference>
<organism evidence="13 14">
    <name type="scientific">Corallococcus macrosporus DSM 14697</name>
    <dbReference type="NCBI Taxonomy" id="1189310"/>
    <lineage>
        <taxon>Bacteria</taxon>
        <taxon>Pseudomonadati</taxon>
        <taxon>Myxococcota</taxon>
        <taxon>Myxococcia</taxon>
        <taxon>Myxococcales</taxon>
        <taxon>Cystobacterineae</taxon>
        <taxon>Myxococcaceae</taxon>
        <taxon>Corallococcus</taxon>
    </lineage>
</organism>
<keyword evidence="10" id="KW-0594">Phospholipid biosynthesis</keyword>
<keyword evidence="4" id="KW-0479">Metal-binding</keyword>
<dbReference type="SMART" id="SM00046">
    <property type="entry name" value="DAGKc"/>
    <property type="match status" value="1"/>
</dbReference>
<evidence type="ECO:0000256" key="3">
    <source>
        <dbReference type="ARBA" id="ARBA00022679"/>
    </source>
</evidence>
<comment type="cofactor">
    <cofactor evidence="1">
        <name>Mg(2+)</name>
        <dbReference type="ChEBI" id="CHEBI:18420"/>
    </cofactor>
</comment>
<evidence type="ECO:0000256" key="5">
    <source>
        <dbReference type="ARBA" id="ARBA00022741"/>
    </source>
</evidence>
<keyword evidence="6 13" id="KW-0418">Kinase</keyword>
<dbReference type="Gene3D" id="3.40.50.10330">
    <property type="entry name" value="Probable inorganic polyphosphate/atp-NAD kinase, domain 1"/>
    <property type="match status" value="1"/>
</dbReference>
<evidence type="ECO:0000259" key="12">
    <source>
        <dbReference type="PROSITE" id="PS50146"/>
    </source>
</evidence>
<accession>A0A250K4C8</accession>
<evidence type="ECO:0000256" key="11">
    <source>
        <dbReference type="ARBA" id="ARBA00023264"/>
    </source>
</evidence>